<organism evidence="2 3">
    <name type="scientific">Pseudohoeflea suaedae</name>
    <dbReference type="NCBI Taxonomy" id="877384"/>
    <lineage>
        <taxon>Bacteria</taxon>
        <taxon>Pseudomonadati</taxon>
        <taxon>Pseudomonadota</taxon>
        <taxon>Alphaproteobacteria</taxon>
        <taxon>Hyphomicrobiales</taxon>
        <taxon>Rhizobiaceae</taxon>
        <taxon>Pseudohoeflea</taxon>
    </lineage>
</organism>
<proteinExistence type="predicted"/>
<dbReference type="Pfam" id="PF18144">
    <property type="entry name" value="SMODS"/>
    <property type="match status" value="1"/>
</dbReference>
<name>A0A4R5PPF5_9HYPH</name>
<dbReference type="RefSeq" id="WP_133283795.1">
    <property type="nucleotide sequence ID" value="NZ_SMSI01000001.1"/>
</dbReference>
<keyword evidence="2" id="KW-0808">Transferase</keyword>
<keyword evidence="3" id="KW-1185">Reference proteome</keyword>
<dbReference type="AlphaFoldDB" id="A0A4R5PPF5"/>
<sequence>MGVAEEFIQFKNGYNIDKELISSISYRYQRITGQLNKDFRSSDSKTSNSLYVGSYGRDTSARGISDLDMAYLLPASVYWQYNAYSTNGQSALLQAVKKSIQNTYKTSDSFGDGQVVVVNFTDGVTFEVLPVFDNTQGTWTYPNANNGGSWLTCNPRAEIEALHTRNLASNRNLKHLCRMMRVWRDHNKVPISGALIDTLAYQFIENWEHRDKSFLYHDYMARDFLGYLAAQDTNKTYWRMPGSGSYVWKKGNFQAKARVDCTIAFAACTLLKEYEGAQRRAKWRSVFGATFPN</sequence>
<evidence type="ECO:0000313" key="2">
    <source>
        <dbReference type="EMBL" id="TDH38962.1"/>
    </source>
</evidence>
<dbReference type="CDD" id="cd05400">
    <property type="entry name" value="NT_2-5OAS_ClassI-CCAase"/>
    <property type="match status" value="1"/>
</dbReference>
<dbReference type="SUPFAM" id="SSF81301">
    <property type="entry name" value="Nucleotidyltransferase"/>
    <property type="match status" value="1"/>
</dbReference>
<dbReference type="OrthoDB" id="2082416at2"/>
<dbReference type="GO" id="GO:0051607">
    <property type="term" value="P:defense response to virus"/>
    <property type="evidence" value="ECO:0007669"/>
    <property type="project" value="UniProtKB-KW"/>
</dbReference>
<reference evidence="2 3" key="1">
    <citation type="journal article" date="2013" name="Int. J. Syst. Evol. Microbiol.">
        <title>Hoeflea suaedae sp. nov., an endophytic bacterium isolated from the root of the halophyte Suaeda maritima.</title>
        <authorList>
            <person name="Chung E.J."/>
            <person name="Park J.A."/>
            <person name="Pramanik P."/>
            <person name="Bibi F."/>
            <person name="Jeon C.O."/>
            <person name="Chung Y.R."/>
        </authorList>
    </citation>
    <scope>NUCLEOTIDE SEQUENCE [LARGE SCALE GENOMIC DNA]</scope>
    <source>
        <strain evidence="2 3">YC6898</strain>
    </source>
</reference>
<dbReference type="EMBL" id="SMSI01000001">
    <property type="protein sequence ID" value="TDH38962.1"/>
    <property type="molecule type" value="Genomic_DNA"/>
</dbReference>
<gene>
    <name evidence="2" type="ORF">E2A64_07695</name>
</gene>
<comment type="caution">
    <text evidence="2">The sequence shown here is derived from an EMBL/GenBank/DDBJ whole genome shotgun (WGS) entry which is preliminary data.</text>
</comment>
<dbReference type="InterPro" id="IPR006116">
    <property type="entry name" value="NT_2-5OAS_ClassI-CCAase"/>
</dbReference>
<dbReference type="Proteomes" id="UP000295131">
    <property type="component" value="Unassembled WGS sequence"/>
</dbReference>
<dbReference type="InterPro" id="IPR043519">
    <property type="entry name" value="NT_sf"/>
</dbReference>
<dbReference type="GO" id="GO:0016779">
    <property type="term" value="F:nucleotidyltransferase activity"/>
    <property type="evidence" value="ECO:0007669"/>
    <property type="project" value="InterPro"/>
</dbReference>
<evidence type="ECO:0000313" key="3">
    <source>
        <dbReference type="Proteomes" id="UP000295131"/>
    </source>
</evidence>
<accession>A0A4R5PPF5</accession>
<keyword evidence="1" id="KW-0051">Antiviral defense</keyword>
<dbReference type="Gene3D" id="3.30.460.10">
    <property type="entry name" value="Beta Polymerase, domain 2"/>
    <property type="match status" value="1"/>
</dbReference>
<evidence type="ECO:0000256" key="1">
    <source>
        <dbReference type="ARBA" id="ARBA00023118"/>
    </source>
</evidence>
<protein>
    <submittedName>
        <fullName evidence="2">Nucleotidyltransferase</fullName>
    </submittedName>
</protein>